<evidence type="ECO:0000256" key="2">
    <source>
        <dbReference type="ARBA" id="ARBA00022898"/>
    </source>
</evidence>
<evidence type="ECO:0000313" key="4">
    <source>
        <dbReference type="EMBL" id="KAK7951336.1"/>
    </source>
</evidence>
<keyword evidence="2 3" id="KW-0663">Pyridoxal phosphate</keyword>
<protein>
    <recommendedName>
        <fullName evidence="6">Cystathionine gamma-synthase</fullName>
    </recommendedName>
</protein>
<accession>A0ABR1QBI0</accession>
<comment type="caution">
    <text evidence="4">The sequence shown here is derived from an EMBL/GenBank/DDBJ whole genome shotgun (WGS) entry which is preliminary data.</text>
</comment>
<comment type="similarity">
    <text evidence="3">Belongs to the trans-sulfuration enzymes family.</text>
</comment>
<dbReference type="Proteomes" id="UP001391051">
    <property type="component" value="Unassembled WGS sequence"/>
</dbReference>
<evidence type="ECO:0008006" key="6">
    <source>
        <dbReference type="Google" id="ProtNLM"/>
    </source>
</evidence>
<dbReference type="Gene3D" id="3.90.1150.10">
    <property type="entry name" value="Aspartate Aminotransferase, domain 1"/>
    <property type="match status" value="1"/>
</dbReference>
<comment type="cofactor">
    <cofactor evidence="1 3">
        <name>pyridoxal 5'-phosphate</name>
        <dbReference type="ChEBI" id="CHEBI:597326"/>
    </cofactor>
</comment>
<dbReference type="RefSeq" id="XP_066699398.1">
    <property type="nucleotide sequence ID" value="XM_066843286.1"/>
</dbReference>
<dbReference type="PANTHER" id="PTHR42699:SF1">
    <property type="entry name" value="CYSTATHIONINE GAMMA-SYNTHASE-RELATED"/>
    <property type="match status" value="1"/>
</dbReference>
<dbReference type="InterPro" id="IPR015421">
    <property type="entry name" value="PyrdxlP-dep_Trfase_major"/>
</dbReference>
<dbReference type="SUPFAM" id="SSF53383">
    <property type="entry name" value="PLP-dependent transferases"/>
    <property type="match status" value="1"/>
</dbReference>
<organism evidence="4 5">
    <name type="scientific">Apiospora aurea</name>
    <dbReference type="NCBI Taxonomy" id="335848"/>
    <lineage>
        <taxon>Eukaryota</taxon>
        <taxon>Fungi</taxon>
        <taxon>Dikarya</taxon>
        <taxon>Ascomycota</taxon>
        <taxon>Pezizomycotina</taxon>
        <taxon>Sordariomycetes</taxon>
        <taxon>Xylariomycetidae</taxon>
        <taxon>Amphisphaeriales</taxon>
        <taxon>Apiosporaceae</taxon>
        <taxon>Apiospora</taxon>
    </lineage>
</organism>
<dbReference type="PANTHER" id="PTHR42699">
    <property type="match status" value="1"/>
</dbReference>
<dbReference type="InterPro" id="IPR051750">
    <property type="entry name" value="Trans-sulfuration_enzymes"/>
</dbReference>
<evidence type="ECO:0000313" key="5">
    <source>
        <dbReference type="Proteomes" id="UP001391051"/>
    </source>
</evidence>
<dbReference type="InterPro" id="IPR000277">
    <property type="entry name" value="Cys/Met-Metab_PyrdxlP-dep_enz"/>
</dbReference>
<gene>
    <name evidence="4" type="ORF">PG986_007064</name>
</gene>
<dbReference type="EMBL" id="JAQQWE010000005">
    <property type="protein sequence ID" value="KAK7951336.1"/>
    <property type="molecule type" value="Genomic_DNA"/>
</dbReference>
<proteinExistence type="inferred from homology"/>
<dbReference type="Pfam" id="PF01053">
    <property type="entry name" value="Cys_Met_Meta_PP"/>
    <property type="match status" value="1"/>
</dbReference>
<dbReference type="InterPro" id="IPR015424">
    <property type="entry name" value="PyrdxlP-dep_Trfase"/>
</dbReference>
<dbReference type="GeneID" id="92076348"/>
<dbReference type="InterPro" id="IPR015422">
    <property type="entry name" value="PyrdxlP-dep_Trfase_small"/>
</dbReference>
<sequence>MAAAAVVDTPFGHSLPPEGPHTVTMHAPGWTTALRFRDGDLTIINQLKSIYPRFFPFGPAAQLTTEISKRIGLKEGHSIVAFLTPDVWASNREHAVSDCVQCLNHCLISQSRRWRKDRRLQEEDMKYHVVEIAGIRLYAVDFHMSKMMGAIFMWQHAGLIFSTRLAEHLLPQIENLVYLGEFQDELGAPTPTYLPEVESHVLLRKRISGLLMRACVEQPKQPVKPNDVYLYQTGMAGIVRFHEVAVKVRPFPVVVFGAVFHSTFHYFEEEAVGMKHYGNCDDNDLNEFEKYLEGGGKCSYVFTEFPSNPVLVSVDLVRLRNMAEKHGFYIVVDETVVSFCNVDVLPVADAIISSLTKSFSGYADVMAGSVVLNPNASSYKDLKPLLTEAFHNELFAADASHLFKNSGDYLPRSVILNCNAAAMAAYLQTQAEDPKVPLTKVLYPSYASGATNLQPFLRRSTPEFPEPGYGCLFSVDFETAEQTKEFYDNLAFHQGPHLGAHMTLAMPYNAMVLGRSDPEYHASYGLSPNQIRFSAGLEEAESLVAVCRNAITALLKSGVQVKEGGDLASEMIAGAAGVEALVAGEEIKTGLDLMGGSGV</sequence>
<name>A0ABR1QBI0_9PEZI</name>
<dbReference type="Gene3D" id="3.40.640.10">
    <property type="entry name" value="Type I PLP-dependent aspartate aminotransferase-like (Major domain)"/>
    <property type="match status" value="1"/>
</dbReference>
<reference evidence="4 5" key="1">
    <citation type="submission" date="2023-01" db="EMBL/GenBank/DDBJ databases">
        <title>Analysis of 21 Apiospora genomes using comparative genomics revels a genus with tremendous synthesis potential of carbohydrate active enzymes and secondary metabolites.</title>
        <authorList>
            <person name="Sorensen T."/>
        </authorList>
    </citation>
    <scope>NUCLEOTIDE SEQUENCE [LARGE SCALE GENOMIC DNA]</scope>
    <source>
        <strain evidence="4 5">CBS 24483</strain>
    </source>
</reference>
<evidence type="ECO:0000256" key="3">
    <source>
        <dbReference type="RuleBase" id="RU362118"/>
    </source>
</evidence>
<evidence type="ECO:0000256" key="1">
    <source>
        <dbReference type="ARBA" id="ARBA00001933"/>
    </source>
</evidence>
<keyword evidence="5" id="KW-1185">Reference proteome</keyword>